<dbReference type="EMBL" id="VDEQ01000276">
    <property type="protein sequence ID" value="MQS38664.1"/>
    <property type="molecule type" value="Genomic_DNA"/>
</dbReference>
<protein>
    <submittedName>
        <fullName evidence="2">Copper-binding protein</fullName>
    </submittedName>
</protein>
<name>A0ABW9P0S9_9ACTN</name>
<feature type="non-terminal residue" evidence="2">
    <location>
        <position position="1"/>
    </location>
</feature>
<feature type="region of interest" description="Disordered" evidence="1">
    <location>
        <begin position="1"/>
        <end position="43"/>
    </location>
</feature>
<evidence type="ECO:0000313" key="2">
    <source>
        <dbReference type="EMBL" id="MQS38664.1"/>
    </source>
</evidence>
<comment type="caution">
    <text evidence="2">The sequence shown here is derived from an EMBL/GenBank/DDBJ whole genome shotgun (WGS) entry which is preliminary data.</text>
</comment>
<organism evidence="2 3">
    <name type="scientific">Streptomyces katsurahamanus</name>
    <dbReference type="NCBI Taxonomy" id="2577098"/>
    <lineage>
        <taxon>Bacteria</taxon>
        <taxon>Bacillati</taxon>
        <taxon>Actinomycetota</taxon>
        <taxon>Actinomycetes</taxon>
        <taxon>Kitasatosporales</taxon>
        <taxon>Streptomycetaceae</taxon>
        <taxon>Streptomyces</taxon>
    </lineage>
</organism>
<proteinExistence type="predicted"/>
<dbReference type="Proteomes" id="UP000460558">
    <property type="component" value="Unassembled WGS sequence"/>
</dbReference>
<reference evidence="2 3" key="1">
    <citation type="submission" date="2019-06" db="EMBL/GenBank/DDBJ databases">
        <title>Comparative genomics and metabolomics analyses of clavulanic acid producing Streptomyces species provides insight into specialized metabolism and evolution of beta-lactam biosynthetic gene clusters.</title>
        <authorList>
            <person name="Moore M.A."/>
            <person name="Cruz-Morales P."/>
            <person name="Barona Gomez F."/>
            <person name="Kapil T."/>
        </authorList>
    </citation>
    <scope>NUCLEOTIDE SEQUENCE [LARGE SCALE GENOMIC DNA]</scope>
    <source>
        <strain evidence="2 3">T-272</strain>
    </source>
</reference>
<accession>A0ABW9P0S9</accession>
<sequence>QGNTARDNDGWGIFADPGNADGGGNRAGNNAEPGQCAGVVCTP</sequence>
<evidence type="ECO:0000313" key="3">
    <source>
        <dbReference type="Proteomes" id="UP000460558"/>
    </source>
</evidence>
<evidence type="ECO:0000256" key="1">
    <source>
        <dbReference type="SAM" id="MobiDB-lite"/>
    </source>
</evidence>
<gene>
    <name evidence="2" type="ORF">FFZ77_24665</name>
</gene>
<keyword evidence="3" id="KW-1185">Reference proteome</keyword>